<feature type="region of interest" description="Disordered" evidence="1">
    <location>
        <begin position="1"/>
        <end position="24"/>
    </location>
</feature>
<feature type="compositionally biased region" description="Basic residues" evidence="1">
    <location>
        <begin position="1"/>
        <end position="16"/>
    </location>
</feature>
<dbReference type="GO" id="GO:0051276">
    <property type="term" value="P:chromosome organization"/>
    <property type="evidence" value="ECO:0007669"/>
    <property type="project" value="InterPro"/>
</dbReference>
<dbReference type="InterPro" id="IPR005335">
    <property type="entry name" value="Terminase_ssu"/>
</dbReference>
<organism evidence="2 3">
    <name type="scientific">Sphingobium yanoikuyae</name>
    <name type="common">Sphingomonas yanoikuyae</name>
    <dbReference type="NCBI Taxonomy" id="13690"/>
    <lineage>
        <taxon>Bacteria</taxon>
        <taxon>Pseudomonadati</taxon>
        <taxon>Pseudomonadota</taxon>
        <taxon>Alphaproteobacteria</taxon>
        <taxon>Sphingomonadales</taxon>
        <taxon>Sphingomonadaceae</taxon>
        <taxon>Sphingobium</taxon>
    </lineage>
</organism>
<dbReference type="Proteomes" id="UP000515377">
    <property type="component" value="Chromosome"/>
</dbReference>
<reference evidence="2 3" key="1">
    <citation type="submission" date="2020-07" db="EMBL/GenBank/DDBJ databases">
        <title>Whole genome sequence of Sphingobium yanoikuyae A3.</title>
        <authorList>
            <person name="Han S.-S."/>
        </authorList>
    </citation>
    <scope>NUCLEOTIDE SEQUENCE [LARGE SCALE GENOMIC DNA]</scope>
    <source>
        <strain evidence="2 3">A3</strain>
    </source>
</reference>
<protein>
    <submittedName>
        <fullName evidence="2">Terminase small subunit</fullName>
    </submittedName>
</protein>
<name>A0A9X7YD26_SPHYA</name>
<gene>
    <name evidence="2" type="ORF">H3V42_00155</name>
</gene>
<evidence type="ECO:0000313" key="3">
    <source>
        <dbReference type="Proteomes" id="UP000515377"/>
    </source>
</evidence>
<dbReference type="AlphaFoldDB" id="A0A9X7YD26"/>
<dbReference type="Pfam" id="PF03592">
    <property type="entry name" value="Terminase_2"/>
    <property type="match status" value="1"/>
</dbReference>
<dbReference type="InterPro" id="IPR038713">
    <property type="entry name" value="Terminase_Gp1_N_sf"/>
</dbReference>
<evidence type="ECO:0000313" key="2">
    <source>
        <dbReference type="EMBL" id="QNG46135.1"/>
    </source>
</evidence>
<evidence type="ECO:0000256" key="1">
    <source>
        <dbReference type="SAM" id="MobiDB-lite"/>
    </source>
</evidence>
<dbReference type="EMBL" id="CP060122">
    <property type="protein sequence ID" value="QNG46135.1"/>
    <property type="molecule type" value="Genomic_DNA"/>
</dbReference>
<accession>A0A9X7YD26</accession>
<dbReference type="Gene3D" id="1.10.10.1400">
    <property type="entry name" value="Terminase, small subunit, N-terminal DNA-binding domain, HTH motif"/>
    <property type="match status" value="1"/>
</dbReference>
<proteinExistence type="predicted"/>
<sequence length="230" mass="25385">MTQGQKPRKASRKGRPKNAATQRLSMQQERFVHEYLAETPHNATAAYARAGYQATGQAARTAAARLLKQPAIKAAIAELRARDAAKFEVTRERVLEEYAKLAFFDPRKFYNEDGTLKLPTELGDAEAAALTGYDVEEEFIGDDPDVEMEDQAHGGKLKRQHAKTLAVGRTVKIKYQRKKDALDSIVNLMGWKKEPAQLGTPDNPITMVVKEMQGVRSALSPVASDEGGSE</sequence>